<dbReference type="GO" id="GO:0008813">
    <property type="term" value="F:chorismate lyase activity"/>
    <property type="evidence" value="ECO:0007669"/>
    <property type="project" value="UniProtKB-UniRule"/>
</dbReference>
<dbReference type="InterPro" id="IPR007440">
    <property type="entry name" value="Chorismate--pyruvate_lyase"/>
</dbReference>
<evidence type="ECO:0000313" key="7">
    <source>
        <dbReference type="Proteomes" id="UP000196125"/>
    </source>
</evidence>
<keyword evidence="1 4" id="KW-0963">Cytoplasm</keyword>
<dbReference type="UniPathway" id="UPA00232"/>
<reference evidence="5 8" key="2">
    <citation type="submission" date="2023-11" db="EMBL/GenBank/DDBJ databases">
        <title>Plant-associative lifestyle of Vibrio porteresiae and its evolutionary dynamics.</title>
        <authorList>
            <person name="Rameshkumar N."/>
            <person name="Kirti K."/>
        </authorList>
    </citation>
    <scope>NUCLEOTIDE SEQUENCE [LARGE SCALE GENOMIC DNA]</scope>
    <source>
        <strain evidence="5 8">MSSRF38</strain>
    </source>
</reference>
<dbReference type="Proteomes" id="UP000196125">
    <property type="component" value="Unassembled WGS sequence"/>
</dbReference>
<dbReference type="AlphaFoldDB" id="A0A1Y6IZF0"/>
<keyword evidence="3 4" id="KW-0456">Lyase</keyword>
<comment type="catalytic activity">
    <reaction evidence="4">
        <text>chorismate = 4-hydroxybenzoate + pyruvate</text>
        <dbReference type="Rhea" id="RHEA:16505"/>
        <dbReference type="ChEBI" id="CHEBI:15361"/>
        <dbReference type="ChEBI" id="CHEBI:17879"/>
        <dbReference type="ChEBI" id="CHEBI:29748"/>
        <dbReference type="EC" id="4.1.3.40"/>
    </reaction>
</comment>
<gene>
    <name evidence="4 6" type="primary">ubiC</name>
    <name evidence="5" type="ORF">SBX37_06975</name>
    <name evidence="6" type="ORF">VIM7927_03171</name>
</gene>
<accession>A0A1Y6IZF0</accession>
<reference evidence="6 7" key="1">
    <citation type="submission" date="2017-05" db="EMBL/GenBank/DDBJ databases">
        <authorList>
            <person name="Song R."/>
            <person name="Chenine A.L."/>
            <person name="Ruprecht R.M."/>
        </authorList>
    </citation>
    <scope>NUCLEOTIDE SEQUENCE [LARGE SCALE GENOMIC DNA]</scope>
    <source>
        <strain evidence="6 7">CECT 7927</strain>
    </source>
</reference>
<organism evidence="6 7">
    <name type="scientific">Vibrio mangrovi</name>
    <dbReference type="NCBI Taxonomy" id="474394"/>
    <lineage>
        <taxon>Bacteria</taxon>
        <taxon>Pseudomonadati</taxon>
        <taxon>Pseudomonadota</taxon>
        <taxon>Gammaproteobacteria</taxon>
        <taxon>Vibrionales</taxon>
        <taxon>Vibrionaceae</taxon>
        <taxon>Vibrio</taxon>
    </lineage>
</organism>
<sequence>MHQLVSPYLSLLNQITWQKCENFCFPSPLVRQWLQEQGSLSLLMKKHCRELSVEVLYNDWADISLFSEKETDLLHAPQRCLLRQVLLSGDDSPWVIGHTLIPQLMNSDLSDNVFKLGSHPLGDFVFQAQYVRRDELQVAKVDTENGVLWARRSRLWMEHQPMLVTELFLPEAPVYVKENME</sequence>
<evidence type="ECO:0000256" key="3">
    <source>
        <dbReference type="ARBA" id="ARBA00023239"/>
    </source>
</evidence>
<comment type="pathway">
    <text evidence="4">Cofactor biosynthesis; ubiquinone biosynthesis.</text>
</comment>
<comment type="caution">
    <text evidence="4">Lacks conserved residue(s) required for the propagation of feature annotation.</text>
</comment>
<comment type="similarity">
    <text evidence="4">Belongs to the UbiC family.</text>
</comment>
<dbReference type="Pfam" id="PF04345">
    <property type="entry name" value="Chor_lyase"/>
    <property type="match status" value="1"/>
</dbReference>
<dbReference type="EC" id="4.1.3.40" evidence="4"/>
<dbReference type="Gene3D" id="3.40.1410.10">
    <property type="entry name" value="Chorismate lyase-like"/>
    <property type="match status" value="1"/>
</dbReference>
<evidence type="ECO:0000256" key="2">
    <source>
        <dbReference type="ARBA" id="ARBA00022688"/>
    </source>
</evidence>
<keyword evidence="2 4" id="KW-0831">Ubiquinone biosynthesis</keyword>
<dbReference type="PANTHER" id="PTHR38683">
    <property type="entry name" value="CHORISMATE PYRUVATE-LYASE"/>
    <property type="match status" value="1"/>
</dbReference>
<evidence type="ECO:0000313" key="6">
    <source>
        <dbReference type="EMBL" id="SMS01862.1"/>
    </source>
</evidence>
<keyword evidence="4 6" id="KW-0670">Pyruvate</keyword>
<evidence type="ECO:0000256" key="4">
    <source>
        <dbReference type="HAMAP-Rule" id="MF_01632"/>
    </source>
</evidence>
<proteinExistence type="inferred from homology"/>
<name>A0A1Y6IZF0_9VIBR</name>
<dbReference type="EMBL" id="JAWRCO010000001">
    <property type="protein sequence ID" value="MDW6002606.1"/>
    <property type="molecule type" value="Genomic_DNA"/>
</dbReference>
<dbReference type="GO" id="GO:0006744">
    <property type="term" value="P:ubiquinone biosynthetic process"/>
    <property type="evidence" value="ECO:0007669"/>
    <property type="project" value="UniProtKB-UniRule"/>
</dbReference>
<dbReference type="GO" id="GO:0042866">
    <property type="term" value="P:pyruvate biosynthetic process"/>
    <property type="evidence" value="ECO:0007669"/>
    <property type="project" value="UniProtKB-UniRule"/>
</dbReference>
<dbReference type="OrthoDB" id="9789493at2"/>
<feature type="binding site" evidence="4">
    <location>
        <position position="121"/>
    </location>
    <ligand>
        <name>substrate</name>
    </ligand>
</feature>
<protein>
    <recommendedName>
        <fullName evidence="4">Probable chorismate pyruvate-lyase</fullName>
        <shortName evidence="4">CL</shortName>
        <shortName evidence="4">CPL</shortName>
        <ecNumber evidence="4">4.1.3.40</ecNumber>
    </recommendedName>
</protein>
<feature type="binding site" evidence="4">
    <location>
        <position position="166"/>
    </location>
    <ligand>
        <name>substrate</name>
    </ligand>
</feature>
<dbReference type="SUPFAM" id="SSF64288">
    <property type="entry name" value="Chorismate lyase-like"/>
    <property type="match status" value="1"/>
</dbReference>
<dbReference type="HAMAP" id="MF_01632">
    <property type="entry name" value="UbiC"/>
    <property type="match status" value="1"/>
</dbReference>
<comment type="function">
    <text evidence="4">Removes the pyruvyl group from chorismate, with concomitant aromatization of the ring, to provide 4-hydroxybenzoate (4HB) for the ubiquinone pathway.</text>
</comment>
<dbReference type="RefSeq" id="WP_087481894.1">
    <property type="nucleotide sequence ID" value="NZ_AP024883.1"/>
</dbReference>
<dbReference type="Proteomes" id="UP001283366">
    <property type="component" value="Unassembled WGS sequence"/>
</dbReference>
<evidence type="ECO:0000313" key="5">
    <source>
        <dbReference type="EMBL" id="MDW6002606.1"/>
    </source>
</evidence>
<comment type="subcellular location">
    <subcellularLocation>
        <location evidence="4">Cytoplasm</location>
    </subcellularLocation>
</comment>
<evidence type="ECO:0000313" key="8">
    <source>
        <dbReference type="Proteomes" id="UP001283366"/>
    </source>
</evidence>
<dbReference type="EMBL" id="FXXI01000007">
    <property type="protein sequence ID" value="SMS01862.1"/>
    <property type="molecule type" value="Genomic_DNA"/>
</dbReference>
<keyword evidence="8" id="KW-1185">Reference proteome</keyword>
<dbReference type="PANTHER" id="PTHR38683:SF1">
    <property type="entry name" value="CHORISMATE PYRUVATE-LYASE"/>
    <property type="match status" value="1"/>
</dbReference>
<evidence type="ECO:0000256" key="1">
    <source>
        <dbReference type="ARBA" id="ARBA00022490"/>
    </source>
</evidence>
<feature type="binding site" evidence="4">
    <location>
        <position position="83"/>
    </location>
    <ligand>
        <name>substrate</name>
    </ligand>
</feature>
<dbReference type="GO" id="GO:0005829">
    <property type="term" value="C:cytosol"/>
    <property type="evidence" value="ECO:0007669"/>
    <property type="project" value="TreeGrafter"/>
</dbReference>
<dbReference type="InterPro" id="IPR028978">
    <property type="entry name" value="Chorismate_lyase_/UTRA_dom_sf"/>
</dbReference>